<feature type="transmembrane region" description="Helical" evidence="8">
    <location>
        <begin position="81"/>
        <end position="102"/>
    </location>
</feature>
<evidence type="ECO:0000256" key="7">
    <source>
        <dbReference type="SAM" id="MobiDB-lite"/>
    </source>
</evidence>
<reference evidence="10 11" key="1">
    <citation type="submission" date="2020-03" db="EMBL/GenBank/DDBJ databases">
        <title>Two novel Motilibacter sp.</title>
        <authorList>
            <person name="Liu S."/>
        </authorList>
    </citation>
    <scope>NUCLEOTIDE SEQUENCE [LARGE SCALE GENOMIC DNA]</scope>
    <source>
        <strain evidence="10 11">E257</strain>
    </source>
</reference>
<gene>
    <name evidence="10" type="ORF">G9H71_06500</name>
</gene>
<proteinExistence type="inferred from homology"/>
<evidence type="ECO:0000256" key="2">
    <source>
        <dbReference type="ARBA" id="ARBA00006464"/>
    </source>
</evidence>
<sequence length="508" mass="54624">MSISEARESASIPRARTLPPALGEAPDQPPSLSGVTSPGAWLGRYGRRLVLTDLAVVVLAVASAHAYRFGLDDGPVTGGSALGYVELSVLIGVAWLGSLTLHDTRDLKVVGTGADEYKRVLNASWRLFGLVAIGAFLFRLDIARTYVAVAFPIGTLLLLLSRYGWRHWLYARRRAGGYTSRVLVVGGAGTSADLTSALARHPLAGYRVVGACVPGLAAGEQLPGTDVPVVGPPERAAALAAAVRADAVAVTTSEAFGTQELRRLAWALEGSGISLAVAPGLTDVAGPRVHTRPVAGLPLLHVEEPQYEGAARVGKRVFDMVVAAAALIVLSPVIAVIAVLVRLTSPGPVLFRQERVGVRGEPFVMLKFRSMHVDAEQRLDALLAKSDSNNVLFKLKNDPRVTSVGKHLRRYSLDELPQLVNVLCGDMSLVGPRPPIQREVDLYHDHVHRRLLVKPGITGLWQVSGRSDLSWEDAVRLDLYYVENWSMTADLQILWRTVRTVLGAKGAY</sequence>
<dbReference type="GO" id="GO:0016740">
    <property type="term" value="F:transferase activity"/>
    <property type="evidence" value="ECO:0007669"/>
    <property type="project" value="UniProtKB-KW"/>
</dbReference>
<name>A0ABX0GUV4_9ACTN</name>
<dbReference type="InterPro" id="IPR003362">
    <property type="entry name" value="Bact_transf"/>
</dbReference>
<feature type="domain" description="Bacterial sugar transferase" evidence="9">
    <location>
        <begin position="315"/>
        <end position="502"/>
    </location>
</feature>
<dbReference type="NCBIfam" id="TIGR03025">
    <property type="entry name" value="EPS_sugtrans"/>
    <property type="match status" value="1"/>
</dbReference>
<evidence type="ECO:0000256" key="4">
    <source>
        <dbReference type="ARBA" id="ARBA00022692"/>
    </source>
</evidence>
<dbReference type="EMBL" id="JAANNP010000002">
    <property type="protein sequence ID" value="NHC13430.1"/>
    <property type="molecule type" value="Genomic_DNA"/>
</dbReference>
<dbReference type="PANTHER" id="PTHR30576:SF10">
    <property type="entry name" value="SLL5057 PROTEIN"/>
    <property type="match status" value="1"/>
</dbReference>
<dbReference type="InterPro" id="IPR017475">
    <property type="entry name" value="EPS_sugar_tfrase"/>
</dbReference>
<dbReference type="Proteomes" id="UP000800981">
    <property type="component" value="Unassembled WGS sequence"/>
</dbReference>
<dbReference type="RefSeq" id="WP_166279820.1">
    <property type="nucleotide sequence ID" value="NZ_JAANNP010000002.1"/>
</dbReference>
<feature type="transmembrane region" description="Helical" evidence="8">
    <location>
        <begin position="49"/>
        <end position="69"/>
    </location>
</feature>
<keyword evidence="11" id="KW-1185">Reference proteome</keyword>
<evidence type="ECO:0000256" key="8">
    <source>
        <dbReference type="SAM" id="Phobius"/>
    </source>
</evidence>
<feature type="transmembrane region" description="Helical" evidence="8">
    <location>
        <begin position="123"/>
        <end position="140"/>
    </location>
</feature>
<feature type="region of interest" description="Disordered" evidence="7">
    <location>
        <begin position="1"/>
        <end position="34"/>
    </location>
</feature>
<dbReference type="Gene3D" id="3.40.50.720">
    <property type="entry name" value="NAD(P)-binding Rossmann-like Domain"/>
    <property type="match status" value="1"/>
</dbReference>
<keyword evidence="6 8" id="KW-0472">Membrane</keyword>
<evidence type="ECO:0000256" key="5">
    <source>
        <dbReference type="ARBA" id="ARBA00022989"/>
    </source>
</evidence>
<dbReference type="Pfam" id="PF02397">
    <property type="entry name" value="Bac_transf"/>
    <property type="match status" value="1"/>
</dbReference>
<evidence type="ECO:0000256" key="3">
    <source>
        <dbReference type="ARBA" id="ARBA00022679"/>
    </source>
</evidence>
<comment type="similarity">
    <text evidence="2">Belongs to the bacterial sugar transferase family.</text>
</comment>
<evidence type="ECO:0000256" key="6">
    <source>
        <dbReference type="ARBA" id="ARBA00023136"/>
    </source>
</evidence>
<keyword evidence="3 10" id="KW-0808">Transferase</keyword>
<evidence type="ECO:0000313" key="11">
    <source>
        <dbReference type="Proteomes" id="UP000800981"/>
    </source>
</evidence>
<accession>A0ABX0GUV4</accession>
<protein>
    <submittedName>
        <fullName evidence="10">Sugar transferase</fullName>
    </submittedName>
</protein>
<comment type="subcellular location">
    <subcellularLocation>
        <location evidence="1">Membrane</location>
        <topology evidence="1">Multi-pass membrane protein</topology>
    </subcellularLocation>
</comment>
<evidence type="ECO:0000259" key="9">
    <source>
        <dbReference type="Pfam" id="PF02397"/>
    </source>
</evidence>
<dbReference type="PANTHER" id="PTHR30576">
    <property type="entry name" value="COLANIC BIOSYNTHESIS UDP-GLUCOSE LIPID CARRIER TRANSFERASE"/>
    <property type="match status" value="1"/>
</dbReference>
<feature type="transmembrane region" description="Helical" evidence="8">
    <location>
        <begin position="146"/>
        <end position="165"/>
    </location>
</feature>
<keyword evidence="4 8" id="KW-0812">Transmembrane</keyword>
<feature type="transmembrane region" description="Helical" evidence="8">
    <location>
        <begin position="321"/>
        <end position="343"/>
    </location>
</feature>
<organism evidence="10 11">
    <name type="scientific">Motilibacter deserti</name>
    <dbReference type="NCBI Taxonomy" id="2714956"/>
    <lineage>
        <taxon>Bacteria</taxon>
        <taxon>Bacillati</taxon>
        <taxon>Actinomycetota</taxon>
        <taxon>Actinomycetes</taxon>
        <taxon>Motilibacterales</taxon>
        <taxon>Motilibacteraceae</taxon>
        <taxon>Motilibacter</taxon>
    </lineage>
</organism>
<keyword evidence="5 8" id="KW-1133">Transmembrane helix</keyword>
<evidence type="ECO:0000313" key="10">
    <source>
        <dbReference type="EMBL" id="NHC13430.1"/>
    </source>
</evidence>
<comment type="caution">
    <text evidence="10">The sequence shown here is derived from an EMBL/GenBank/DDBJ whole genome shotgun (WGS) entry which is preliminary data.</text>
</comment>
<evidence type="ECO:0000256" key="1">
    <source>
        <dbReference type="ARBA" id="ARBA00004141"/>
    </source>
</evidence>